<protein>
    <submittedName>
        <fullName evidence="1">Uncharacterized protein</fullName>
    </submittedName>
</protein>
<dbReference type="PANTHER" id="PTHR31531:SF2">
    <property type="entry name" value="E3 UBIQUITIN-PROTEIN LIGASE E3D"/>
    <property type="match status" value="1"/>
</dbReference>
<dbReference type="GO" id="GO:0005829">
    <property type="term" value="C:cytosol"/>
    <property type="evidence" value="ECO:0007669"/>
    <property type="project" value="TreeGrafter"/>
</dbReference>
<sequence length="477" mass="55208">MTGILVPQAHEDGAVILAEDDWNWALEEQTRIGRVRIWLWREKAGGARELRDIQVRAIGNEEDEVSVRIGDKSIDIYVGTQLDVSQQTIEIKTNNKIEIGLKTIEPEIGNRVDDKLRKKYDRFGLSNLKQSGIGKLSCGRCKNELVDGLDEANTKWFALPSEDWEEFVEYWVCHEDIKLKSADDDNRTGGNGLRKPSFNEGFIGDWFLEFDLDWIDQLTPSQTMGWIQQSNGDVSDQSAKKQYIECSQCKFTIGEVEESRYENGNDLNPHCSRPKRRWIKFYKRAITSINSKLNDLVDQDDENREFETSLIQDEIFKLIESNGFYKVMIKNSRDMRSIGLWIFCPTVWIRCRIRPTGDVQQKLARSKLMYVLLDGDHSSSDQAKLDRFENGTPIRSIKGSCPRINQGLDRRIGEMSLPRDHFDLLVEKLRAGSIYWLGQSTLKSPTKDFDQIDRQKWLDHLGEEDELFQGIYRTAYL</sequence>
<dbReference type="GO" id="GO:0051865">
    <property type="term" value="P:protein autoubiquitination"/>
    <property type="evidence" value="ECO:0007669"/>
    <property type="project" value="TreeGrafter"/>
</dbReference>
<dbReference type="GO" id="GO:0031624">
    <property type="term" value="F:ubiquitin conjugating enzyme binding"/>
    <property type="evidence" value="ECO:0007669"/>
    <property type="project" value="TreeGrafter"/>
</dbReference>
<evidence type="ECO:0000313" key="2">
    <source>
        <dbReference type="Proteomes" id="UP000054564"/>
    </source>
</evidence>
<organism evidence="1 2">
    <name type="scientific">Puccinia striiformis f. sp. tritici PST-78</name>
    <dbReference type="NCBI Taxonomy" id="1165861"/>
    <lineage>
        <taxon>Eukaryota</taxon>
        <taxon>Fungi</taxon>
        <taxon>Dikarya</taxon>
        <taxon>Basidiomycota</taxon>
        <taxon>Pucciniomycotina</taxon>
        <taxon>Pucciniomycetes</taxon>
        <taxon>Pucciniales</taxon>
        <taxon>Pucciniaceae</taxon>
        <taxon>Puccinia</taxon>
    </lineage>
</organism>
<dbReference type="GO" id="GO:0030332">
    <property type="term" value="F:cyclin binding"/>
    <property type="evidence" value="ECO:0007669"/>
    <property type="project" value="TreeGrafter"/>
</dbReference>
<reference evidence="2" key="1">
    <citation type="submission" date="2014-03" db="EMBL/GenBank/DDBJ databases">
        <title>The Genome Sequence of Puccinia striiformis f. sp. tritici PST-78.</title>
        <authorList>
            <consortium name="The Broad Institute Genome Sequencing Platform"/>
            <person name="Cuomo C."/>
            <person name="Hulbert S."/>
            <person name="Chen X."/>
            <person name="Walker B."/>
            <person name="Young S.K."/>
            <person name="Zeng Q."/>
            <person name="Gargeya S."/>
            <person name="Fitzgerald M."/>
            <person name="Haas B."/>
            <person name="Abouelleil A."/>
            <person name="Alvarado L."/>
            <person name="Arachchi H.M."/>
            <person name="Berlin A.M."/>
            <person name="Chapman S.B."/>
            <person name="Goldberg J."/>
            <person name="Griggs A."/>
            <person name="Gujja S."/>
            <person name="Hansen M."/>
            <person name="Howarth C."/>
            <person name="Imamovic A."/>
            <person name="Larimer J."/>
            <person name="McCowan C."/>
            <person name="Montmayeur A."/>
            <person name="Murphy C."/>
            <person name="Neiman D."/>
            <person name="Pearson M."/>
            <person name="Priest M."/>
            <person name="Roberts A."/>
            <person name="Saif S."/>
            <person name="Shea T."/>
            <person name="Sisk P."/>
            <person name="Sykes S."/>
            <person name="Wortman J."/>
            <person name="Nusbaum C."/>
            <person name="Birren B."/>
        </authorList>
    </citation>
    <scope>NUCLEOTIDE SEQUENCE [LARGE SCALE GENOMIC DNA]</scope>
    <source>
        <strain evidence="2">race PST-78</strain>
    </source>
</reference>
<dbReference type="GO" id="GO:0006513">
    <property type="term" value="P:protein monoubiquitination"/>
    <property type="evidence" value="ECO:0007669"/>
    <property type="project" value="TreeGrafter"/>
</dbReference>
<dbReference type="Pfam" id="PF09814">
    <property type="entry name" value="HECT_2"/>
    <property type="match status" value="1"/>
</dbReference>
<gene>
    <name evidence="1" type="ORF">PSTG_06587</name>
</gene>
<dbReference type="EMBL" id="AJIL01000039">
    <property type="protein sequence ID" value="KNF00177.1"/>
    <property type="molecule type" value="Genomic_DNA"/>
</dbReference>
<dbReference type="STRING" id="1165861.A0A0L0VLT3"/>
<dbReference type="GO" id="GO:0000151">
    <property type="term" value="C:ubiquitin ligase complex"/>
    <property type="evidence" value="ECO:0007669"/>
    <property type="project" value="TreeGrafter"/>
</dbReference>
<dbReference type="AlphaFoldDB" id="A0A0L0VLT3"/>
<dbReference type="GO" id="GO:0061630">
    <property type="term" value="F:ubiquitin protein ligase activity"/>
    <property type="evidence" value="ECO:0007669"/>
    <property type="project" value="TreeGrafter"/>
</dbReference>
<dbReference type="PANTHER" id="PTHR31531">
    <property type="entry name" value="E3 UBIQUITIN-PROTEIN LIGASE E3D FAMILY MEMBER"/>
    <property type="match status" value="1"/>
</dbReference>
<dbReference type="Proteomes" id="UP000054564">
    <property type="component" value="Unassembled WGS sequence"/>
</dbReference>
<proteinExistence type="predicted"/>
<comment type="caution">
    <text evidence="1">The sequence shown here is derived from an EMBL/GenBank/DDBJ whole genome shotgun (WGS) entry which is preliminary data.</text>
</comment>
<dbReference type="GO" id="GO:0000209">
    <property type="term" value="P:protein polyubiquitination"/>
    <property type="evidence" value="ECO:0007669"/>
    <property type="project" value="TreeGrafter"/>
</dbReference>
<dbReference type="GO" id="GO:0005634">
    <property type="term" value="C:nucleus"/>
    <property type="evidence" value="ECO:0007669"/>
    <property type="project" value="TreeGrafter"/>
</dbReference>
<evidence type="ECO:0000313" key="1">
    <source>
        <dbReference type="EMBL" id="KNF00177.1"/>
    </source>
</evidence>
<dbReference type="GO" id="GO:0043161">
    <property type="term" value="P:proteasome-mediated ubiquitin-dependent protein catabolic process"/>
    <property type="evidence" value="ECO:0007669"/>
    <property type="project" value="TreeGrafter"/>
</dbReference>
<keyword evidence="2" id="KW-1185">Reference proteome</keyword>
<dbReference type="InterPro" id="IPR019193">
    <property type="entry name" value="UBQ-conj_enz_E2-bd_prot"/>
</dbReference>
<accession>A0A0L0VLT3</accession>
<name>A0A0L0VLT3_9BASI</name>
<dbReference type="OrthoDB" id="2495233at2759"/>